<evidence type="ECO:0000313" key="8">
    <source>
        <dbReference type="Proteomes" id="UP000252086"/>
    </source>
</evidence>
<dbReference type="NCBIfam" id="NF001204">
    <property type="entry name" value="PRK00166.1"/>
    <property type="match status" value="1"/>
</dbReference>
<dbReference type="OrthoDB" id="9807890at2"/>
<dbReference type="EMBL" id="QNRF01000002">
    <property type="protein sequence ID" value="RBO84847.1"/>
    <property type="molecule type" value="Genomic_DNA"/>
</dbReference>
<dbReference type="InterPro" id="IPR004843">
    <property type="entry name" value="Calcineurin-like_PHP"/>
</dbReference>
<comment type="catalytic activity">
    <reaction evidence="4 5">
        <text>P(1),P(4)-bis(5'-adenosyl) tetraphosphate + H2O = 2 ADP + 2 H(+)</text>
        <dbReference type="Rhea" id="RHEA:24252"/>
        <dbReference type="ChEBI" id="CHEBI:15377"/>
        <dbReference type="ChEBI" id="CHEBI:15378"/>
        <dbReference type="ChEBI" id="CHEBI:58141"/>
        <dbReference type="ChEBI" id="CHEBI:456216"/>
        <dbReference type="EC" id="3.6.1.41"/>
    </reaction>
</comment>
<evidence type="ECO:0000259" key="6">
    <source>
        <dbReference type="Pfam" id="PF00149"/>
    </source>
</evidence>
<name>A0A366D477_9GAMM</name>
<evidence type="ECO:0000256" key="1">
    <source>
        <dbReference type="ARBA" id="ARBA00003413"/>
    </source>
</evidence>
<dbReference type="PIRSF" id="PIRSF000903">
    <property type="entry name" value="B5n-ttraPtase_sm"/>
    <property type="match status" value="1"/>
</dbReference>
<organism evidence="7 8">
    <name type="scientific">Marinomonas aquiplantarum</name>
    <dbReference type="NCBI Taxonomy" id="491951"/>
    <lineage>
        <taxon>Bacteria</taxon>
        <taxon>Pseudomonadati</taxon>
        <taxon>Pseudomonadota</taxon>
        <taxon>Gammaproteobacteria</taxon>
        <taxon>Oceanospirillales</taxon>
        <taxon>Oceanospirillaceae</taxon>
        <taxon>Marinomonas</taxon>
    </lineage>
</organism>
<keyword evidence="3 5" id="KW-0378">Hydrolase</keyword>
<evidence type="ECO:0000256" key="3">
    <source>
        <dbReference type="ARBA" id="ARBA00022801"/>
    </source>
</evidence>
<comment type="caution">
    <text evidence="7">The sequence shown here is derived from an EMBL/GenBank/DDBJ whole genome shotgun (WGS) entry which is preliminary data.</text>
</comment>
<dbReference type="EC" id="3.6.1.41" evidence="5"/>
<dbReference type="Pfam" id="PF00149">
    <property type="entry name" value="Metallophos"/>
    <property type="match status" value="1"/>
</dbReference>
<comment type="function">
    <text evidence="1 5">Hydrolyzes diadenosine 5',5'''-P1,P4-tetraphosphate to yield ADP.</text>
</comment>
<dbReference type="PANTHER" id="PTHR40942">
    <property type="match status" value="1"/>
</dbReference>
<dbReference type="PANTHER" id="PTHR40942:SF4">
    <property type="entry name" value="CYTOCHROME C5"/>
    <property type="match status" value="1"/>
</dbReference>
<gene>
    <name evidence="5" type="primary">apaH</name>
    <name evidence="7" type="ORF">DFP76_102247</name>
</gene>
<dbReference type="Gene3D" id="3.60.21.10">
    <property type="match status" value="1"/>
</dbReference>
<proteinExistence type="inferred from homology"/>
<dbReference type="Proteomes" id="UP000252086">
    <property type="component" value="Unassembled WGS sequence"/>
</dbReference>
<dbReference type="NCBIfam" id="TIGR00668">
    <property type="entry name" value="apaH"/>
    <property type="match status" value="1"/>
</dbReference>
<dbReference type="InterPro" id="IPR029052">
    <property type="entry name" value="Metallo-depent_PP-like"/>
</dbReference>
<evidence type="ECO:0000256" key="4">
    <source>
        <dbReference type="ARBA" id="ARBA00049417"/>
    </source>
</evidence>
<sequence>MATYVIGDLQGCLEPLERLLKHIQYQPEHDQLWFAGDLINRGPESLDTLRFIKSLGDKTKVVLGNHDLHLLAVSYGHGTLKKGDTLTDILMASDRDDLMDWLRHQPLCHYDAALNVVMTHAGIPPCWTLEQTLTLAKEVEDKLQSDTVDEYFSAMYGNSPSKWRDDLVGLDRLRVITNYLTRMRFCNQNSKLDLKSKEGINTATKGFAPWFSYPSQVPEGCHIVFGHWAALEGKTQLKHIHALDTGCVWGGSLTALRLEDKERFSMPCTINRKTP</sequence>
<protein>
    <recommendedName>
        <fullName evidence="5">Bis(5'-nucleosyl)-tetraphosphatase, symmetrical</fullName>
        <ecNumber evidence="5">3.6.1.41</ecNumber>
    </recommendedName>
    <alternativeName>
        <fullName evidence="5">Ap4A hydrolase</fullName>
    </alternativeName>
    <alternativeName>
        <fullName evidence="5">Diadenosine 5',5'''-P1,P4-tetraphosphate pyrophosphohydrolase</fullName>
    </alternativeName>
    <alternativeName>
        <fullName evidence="5">Diadenosine tetraphosphatase</fullName>
    </alternativeName>
</protein>
<dbReference type="SUPFAM" id="SSF56300">
    <property type="entry name" value="Metallo-dependent phosphatases"/>
    <property type="match status" value="1"/>
</dbReference>
<keyword evidence="8" id="KW-1185">Reference proteome</keyword>
<feature type="domain" description="Calcineurin-like phosphoesterase" evidence="6">
    <location>
        <begin position="3"/>
        <end position="154"/>
    </location>
</feature>
<dbReference type="HAMAP" id="MF_00199">
    <property type="entry name" value="ApaH"/>
    <property type="match status" value="1"/>
</dbReference>
<comment type="similarity">
    <text evidence="2 5">Belongs to the Ap4A hydrolase family.</text>
</comment>
<dbReference type="CDD" id="cd07422">
    <property type="entry name" value="MPP_ApaH"/>
    <property type="match status" value="1"/>
</dbReference>
<reference evidence="7 8" key="1">
    <citation type="submission" date="2018-06" db="EMBL/GenBank/DDBJ databases">
        <title>Genomic Encyclopedia of Type Strains, Phase III (KMG-III): the genomes of soil and plant-associated and newly described type strains.</title>
        <authorList>
            <person name="Whitman W."/>
        </authorList>
    </citation>
    <scope>NUCLEOTIDE SEQUENCE [LARGE SCALE GENOMIC DNA]</scope>
    <source>
        <strain evidence="7 8">CECT 7732</strain>
    </source>
</reference>
<evidence type="ECO:0000256" key="5">
    <source>
        <dbReference type="HAMAP-Rule" id="MF_00199"/>
    </source>
</evidence>
<evidence type="ECO:0000313" key="7">
    <source>
        <dbReference type="EMBL" id="RBO84847.1"/>
    </source>
</evidence>
<dbReference type="RefSeq" id="WP_113873479.1">
    <property type="nucleotide sequence ID" value="NZ_QNRF01000002.1"/>
</dbReference>
<dbReference type="InterPro" id="IPR004617">
    <property type="entry name" value="ApaH"/>
</dbReference>
<accession>A0A366D477</accession>
<dbReference type="GO" id="GO:0008803">
    <property type="term" value="F:bis(5'-nucleosyl)-tetraphosphatase (symmetrical) activity"/>
    <property type="evidence" value="ECO:0007669"/>
    <property type="project" value="UniProtKB-UniRule"/>
</dbReference>
<evidence type="ECO:0000256" key="2">
    <source>
        <dbReference type="ARBA" id="ARBA00005419"/>
    </source>
</evidence>
<dbReference type="AlphaFoldDB" id="A0A366D477"/>